<dbReference type="PANTHER" id="PTHR35317:SF27">
    <property type="entry name" value="RETROVIRUS-RELATED POL POLYPROTEIN FROM TRANSPOSON TNT 1-94"/>
    <property type="match status" value="1"/>
</dbReference>
<dbReference type="GeneID" id="140021410"/>
<dbReference type="InterPro" id="IPR036875">
    <property type="entry name" value="Znf_CCHC_sf"/>
</dbReference>
<dbReference type="SUPFAM" id="SSF57756">
    <property type="entry name" value="Retrovirus zinc finger-like domains"/>
    <property type="match status" value="1"/>
</dbReference>
<feature type="region of interest" description="Disordered" evidence="3">
    <location>
        <begin position="221"/>
        <end position="268"/>
    </location>
</feature>
<keyword evidence="5" id="KW-1185">Reference proteome</keyword>
<dbReference type="PROSITE" id="PS50158">
    <property type="entry name" value="ZF_CCHC"/>
    <property type="match status" value="1"/>
</dbReference>
<dbReference type="PANTHER" id="PTHR35317">
    <property type="entry name" value="OS04G0629600 PROTEIN"/>
    <property type="match status" value="1"/>
</dbReference>
<keyword evidence="1" id="KW-0862">Zinc</keyword>
<dbReference type="Proteomes" id="UP001652660">
    <property type="component" value="Chromosome 11e"/>
</dbReference>
<gene>
    <name evidence="6" type="primary">LOC140021410</name>
</gene>
<evidence type="ECO:0000256" key="3">
    <source>
        <dbReference type="SAM" id="MobiDB-lite"/>
    </source>
</evidence>
<evidence type="ECO:0000313" key="6">
    <source>
        <dbReference type="RefSeq" id="XP_071928274.1"/>
    </source>
</evidence>
<evidence type="ECO:0000256" key="2">
    <source>
        <dbReference type="SAM" id="Coils"/>
    </source>
</evidence>
<dbReference type="Pfam" id="PF14223">
    <property type="entry name" value="Retrotran_gag_2"/>
    <property type="match status" value="1"/>
</dbReference>
<dbReference type="InterPro" id="IPR054722">
    <property type="entry name" value="PolX-like_BBD"/>
</dbReference>
<name>A0ABM4W919_COFAR</name>
<keyword evidence="2" id="KW-0175">Coiled coil</keyword>
<feature type="compositionally biased region" description="Low complexity" evidence="3">
    <location>
        <begin position="233"/>
        <end position="249"/>
    </location>
</feature>
<evidence type="ECO:0000259" key="4">
    <source>
        <dbReference type="PROSITE" id="PS50158"/>
    </source>
</evidence>
<feature type="domain" description="CCHC-type" evidence="4">
    <location>
        <begin position="275"/>
        <end position="289"/>
    </location>
</feature>
<protein>
    <recommendedName>
        <fullName evidence="4">CCHC-type domain-containing protein</fullName>
    </recommendedName>
</protein>
<dbReference type="RefSeq" id="XP_071928274.1">
    <property type="nucleotide sequence ID" value="XM_072072173.1"/>
</dbReference>
<dbReference type="InterPro" id="IPR001878">
    <property type="entry name" value="Znf_CCHC"/>
</dbReference>
<organism evidence="5 6">
    <name type="scientific">Coffea arabica</name>
    <name type="common">Arabian coffee</name>
    <dbReference type="NCBI Taxonomy" id="13443"/>
    <lineage>
        <taxon>Eukaryota</taxon>
        <taxon>Viridiplantae</taxon>
        <taxon>Streptophyta</taxon>
        <taxon>Embryophyta</taxon>
        <taxon>Tracheophyta</taxon>
        <taxon>Spermatophyta</taxon>
        <taxon>Magnoliopsida</taxon>
        <taxon>eudicotyledons</taxon>
        <taxon>Gunneridae</taxon>
        <taxon>Pentapetalae</taxon>
        <taxon>asterids</taxon>
        <taxon>lamiids</taxon>
        <taxon>Gentianales</taxon>
        <taxon>Rubiaceae</taxon>
        <taxon>Ixoroideae</taxon>
        <taxon>Gardenieae complex</taxon>
        <taxon>Bertiereae - Coffeeae clade</taxon>
        <taxon>Coffeeae</taxon>
        <taxon>Coffea</taxon>
    </lineage>
</organism>
<dbReference type="Pfam" id="PF22936">
    <property type="entry name" value="Pol_BBD"/>
    <property type="match status" value="1"/>
</dbReference>
<reference evidence="6" key="1">
    <citation type="submission" date="2025-08" db="UniProtKB">
        <authorList>
            <consortium name="RefSeq"/>
        </authorList>
    </citation>
    <scope>IDENTIFICATION</scope>
    <source>
        <tissue evidence="6">Leaves</tissue>
    </source>
</reference>
<sequence length="367" mass="42513">MAIDNFVQPAIPRFDGHYDHWSMLMENFLRSKEYWQVVESGVAEPTVGEILSEVQKMELEALKLKDLKAKNYLFQAIDRAILETILSKDTSKQIWDSMNKKYQGNAKAKQVQLQALRTEFETLRMKSSKSVTDYFARTMAIANKMRIHGENLKDATIVEKILRSMTTKFNFVVCCIEESKDIDAISIDELQSSLLVHEQKINQQEKEEQALVVSAESHLTWRRGRGRGRGNNDRGNQQQQYQHQENQFQGRRRGRGGYPLTNQRPKSADKSNVECYKCHRYGHYQSECRTNLNRQNGERTNFAEKEEEVSLLMVCHMSEKTQQNTWYLDTGCSNHMCGDKKTFSELDESFRSTVKFGDNSTISVMGK</sequence>
<evidence type="ECO:0000313" key="5">
    <source>
        <dbReference type="Proteomes" id="UP001652660"/>
    </source>
</evidence>
<proteinExistence type="predicted"/>
<evidence type="ECO:0000256" key="1">
    <source>
        <dbReference type="PROSITE-ProRule" id="PRU00047"/>
    </source>
</evidence>
<keyword evidence="1" id="KW-0479">Metal-binding</keyword>
<feature type="coiled-coil region" evidence="2">
    <location>
        <begin position="99"/>
        <end position="126"/>
    </location>
</feature>
<keyword evidence="1" id="KW-0863">Zinc-finger</keyword>
<accession>A0ABM4W919</accession>